<organism evidence="3 4">
    <name type="scientific">Cellulosimicrobium aquatile</name>
    <dbReference type="NCBI Taxonomy" id="1612203"/>
    <lineage>
        <taxon>Bacteria</taxon>
        <taxon>Bacillati</taxon>
        <taxon>Actinomycetota</taxon>
        <taxon>Actinomycetes</taxon>
        <taxon>Micrococcales</taxon>
        <taxon>Promicromonosporaceae</taxon>
        <taxon>Cellulosimicrobium</taxon>
    </lineage>
</organism>
<dbReference type="GO" id="GO:0030246">
    <property type="term" value="F:carbohydrate binding"/>
    <property type="evidence" value="ECO:0007669"/>
    <property type="project" value="InterPro"/>
</dbReference>
<dbReference type="SUPFAM" id="SSF49299">
    <property type="entry name" value="PKD domain"/>
    <property type="match status" value="1"/>
</dbReference>
<dbReference type="EMBL" id="FTMI01000002">
    <property type="protein sequence ID" value="SIQ08298.1"/>
    <property type="molecule type" value="Genomic_DNA"/>
</dbReference>
<name>A0A1N6PV97_9MICO</name>
<reference evidence="4" key="1">
    <citation type="submission" date="2017-01" db="EMBL/GenBank/DDBJ databases">
        <authorList>
            <person name="Varghese N."/>
            <person name="Submissions S."/>
        </authorList>
    </citation>
    <scope>NUCLEOTIDE SEQUENCE [LARGE SCALE GENOMIC DNA]</scope>
    <source>
        <strain evidence="4">3bp</strain>
    </source>
</reference>
<dbReference type="InterPro" id="IPR006584">
    <property type="entry name" value="Cellulose-bd_IV"/>
</dbReference>
<dbReference type="AlphaFoldDB" id="A0A1N6PV97"/>
<dbReference type="PANTHER" id="PTHR19328">
    <property type="entry name" value="HEDGEHOG-INTERACTING PROTEIN"/>
    <property type="match status" value="1"/>
</dbReference>
<accession>A0A1N6PV97</accession>
<dbReference type="InterPro" id="IPR035986">
    <property type="entry name" value="PKD_dom_sf"/>
</dbReference>
<dbReference type="InterPro" id="IPR012938">
    <property type="entry name" value="Glc/Sorbosone_DH"/>
</dbReference>
<dbReference type="InterPro" id="IPR008979">
    <property type="entry name" value="Galactose-bd-like_sf"/>
</dbReference>
<dbReference type="Gene3D" id="2.60.120.260">
    <property type="entry name" value="Galactose-binding domain-like"/>
    <property type="match status" value="1"/>
</dbReference>
<dbReference type="Proteomes" id="UP000186235">
    <property type="component" value="Unassembled WGS sequence"/>
</dbReference>
<dbReference type="InterPro" id="IPR011041">
    <property type="entry name" value="Quinoprot_gluc/sorb_DH_b-prop"/>
</dbReference>
<dbReference type="GO" id="GO:0005975">
    <property type="term" value="P:carbohydrate metabolic process"/>
    <property type="evidence" value="ECO:0007669"/>
    <property type="project" value="UniProtKB-ARBA"/>
</dbReference>
<evidence type="ECO:0000313" key="4">
    <source>
        <dbReference type="Proteomes" id="UP000186235"/>
    </source>
</evidence>
<dbReference type="PANTHER" id="PTHR19328:SF75">
    <property type="entry name" value="ALDOSE SUGAR DEHYDROGENASE YLII"/>
    <property type="match status" value="1"/>
</dbReference>
<gene>
    <name evidence="3" type="ORF">SAMN05518682_1142</name>
</gene>
<protein>
    <submittedName>
        <fullName evidence="3">Glucose/arabinose dehydrogenase, beta-propeller fold</fullName>
    </submittedName>
</protein>
<dbReference type="InterPro" id="IPR013783">
    <property type="entry name" value="Ig-like_fold"/>
</dbReference>
<dbReference type="Gene3D" id="2.120.10.30">
    <property type="entry name" value="TolB, C-terminal domain"/>
    <property type="match status" value="1"/>
</dbReference>
<keyword evidence="1" id="KW-0732">Signal</keyword>
<dbReference type="PROSITE" id="PS50093">
    <property type="entry name" value="PKD"/>
    <property type="match status" value="1"/>
</dbReference>
<dbReference type="Pfam" id="PF16640">
    <property type="entry name" value="Big_3_5"/>
    <property type="match status" value="2"/>
</dbReference>
<dbReference type="SUPFAM" id="SSF49785">
    <property type="entry name" value="Galactose-binding domain-like"/>
    <property type="match status" value="1"/>
</dbReference>
<evidence type="ECO:0000256" key="1">
    <source>
        <dbReference type="SAM" id="SignalP"/>
    </source>
</evidence>
<dbReference type="InterPro" id="IPR000601">
    <property type="entry name" value="PKD_dom"/>
</dbReference>
<dbReference type="PROSITE" id="PS51318">
    <property type="entry name" value="TAT"/>
    <property type="match status" value="1"/>
</dbReference>
<sequence>MKDIDRRTRRNRRVTAALAAGALALTGLGAATAPAVAHDGVDHGAEPGAEAALDWSNYERVLLTKDVGEPIDLAILPDSRVLHTARNGDVRLTDPATGVTRVVTTLDVYANSEDGLQGVALDPEFEDNGWVYLVYAPRDADGDGVADTPTGNAPNSLPAGEDESYWDRWVGVNRLARFQWTGDTIDLASEQVILDVEVQRGQCCHVGADIDFDGDGNLYLTTGDNTPASTPGANGFAPNNDAPGMNPGFDSRRGAGSTNDLRGKILRIHVEDDGSYSIPEGNLFAPGTEGTRPEIFVMGVRNPFRFEVDPETNSLSWGDYGPDATKAVAETAGRGPMGLVEWNVVSLDDPHNAGWPYVQGDNFAYNDWDFATGTPGEFFDPENLVNDSRWNTGLRELPPARAATLWYGDNPGDQPWDELVSFGSGSGQAPMGGPVYHYDADNPSTTKLPAYWDRKAFFGEFSQDYLAAFTVDWETFDVTHIEDFLPNAALAAAGQPPHDNPMDLEFGPDGSLYVLDYGDGFFRANPDAGLYRIDYAEGNKAPQARFTATPTSSSQAPLEVTFDASTSSDPEGDDLTYAWDVDGDGTFDAEGVRATHTYTEIGAYTARLRVTDASGKFSLTSRVISVGNQAPEVTIEYPADGAFFDWGQAVPYKVTTTDAEDDLGGGEAPTPHLTSGDQIGEWLADAIGHDVLVETLGVDAETLGEASGFTLDELVAISGGAVTAQMVADVLEAYAAAFEDPQAGSGTVCSRVAWTYGLGHDEHAHPESTGTGCTGAWRTDPNSPEHGPGALLYGAVVVTYTDAGHNGLPPAAGEATLRLNPKEQQGEHAIGREGVEVFADATARGGNAVRGLGAGDFLRYDPVSFAGIDGAVVRASGGGELELRWGAADAEPFATAVVPAGEGWQDVEITFDAPEGSGTLFVTSSDELAVDAITMVGAGAADVTAPTVAHTLAPETPTGVGGVFNEPVRFSVQATDDGAVASVQYSRDAGATWTNLAANQQYGVTFSQDGAYDLLYRATDTGGNVSEAGAVSFTIDLDAPDEPTVASATTVSVGAARVSYGAPGEAVVTVTGEGGTPTGEVVLTTGETEVGRGTLADGTATIAIDPSLAVGTHTLTATYGADGVYTASAGTVRLTVAQARSTTTGSVAPNPVKPAVAAKATLHVESSTGVVPTGDVQVTVRKNNGTVASLTGTLDEAGDVVVTLPKLAATGTYQVQARYQGSAGVAPSTVNLTLTVRS</sequence>
<dbReference type="InterPro" id="IPR011042">
    <property type="entry name" value="6-blade_b-propeller_TolB-like"/>
</dbReference>
<proteinExistence type="predicted"/>
<dbReference type="CDD" id="cd00146">
    <property type="entry name" value="PKD"/>
    <property type="match status" value="1"/>
</dbReference>
<dbReference type="Gene3D" id="2.60.40.10">
    <property type="entry name" value="Immunoglobulins"/>
    <property type="match status" value="4"/>
</dbReference>
<dbReference type="SMART" id="SM00089">
    <property type="entry name" value="PKD"/>
    <property type="match status" value="1"/>
</dbReference>
<keyword evidence="4" id="KW-1185">Reference proteome</keyword>
<dbReference type="InterPro" id="IPR032109">
    <property type="entry name" value="Big_3_5"/>
</dbReference>
<dbReference type="SMART" id="SM00606">
    <property type="entry name" value="CBD_IV"/>
    <property type="match status" value="1"/>
</dbReference>
<evidence type="ECO:0000313" key="3">
    <source>
        <dbReference type="EMBL" id="SIQ08298.1"/>
    </source>
</evidence>
<evidence type="ECO:0000259" key="2">
    <source>
        <dbReference type="PROSITE" id="PS50093"/>
    </source>
</evidence>
<dbReference type="InterPro" id="IPR006311">
    <property type="entry name" value="TAT_signal"/>
</dbReference>
<dbReference type="Pfam" id="PF18911">
    <property type="entry name" value="PKD_4"/>
    <property type="match status" value="1"/>
</dbReference>
<dbReference type="SUPFAM" id="SSF50952">
    <property type="entry name" value="Soluble quinoprotein glucose dehydrogenase"/>
    <property type="match status" value="1"/>
</dbReference>
<feature type="chain" id="PRO_5039133612" evidence="1">
    <location>
        <begin position="38"/>
        <end position="1238"/>
    </location>
</feature>
<dbReference type="InterPro" id="IPR022409">
    <property type="entry name" value="PKD/Chitinase_dom"/>
</dbReference>
<feature type="domain" description="PKD" evidence="2">
    <location>
        <begin position="543"/>
        <end position="623"/>
    </location>
</feature>
<dbReference type="Pfam" id="PF07995">
    <property type="entry name" value="GSDH"/>
    <property type="match status" value="1"/>
</dbReference>
<dbReference type="CDD" id="cd04084">
    <property type="entry name" value="CBM6_xylanase-like"/>
    <property type="match status" value="1"/>
</dbReference>
<feature type="signal peptide" evidence="1">
    <location>
        <begin position="1"/>
        <end position="37"/>
    </location>
</feature>